<organism evidence="2 3">
    <name type="scientific">Pedobacter puniceum</name>
    <dbReference type="NCBI Taxonomy" id="2666136"/>
    <lineage>
        <taxon>Bacteria</taxon>
        <taxon>Pseudomonadati</taxon>
        <taxon>Bacteroidota</taxon>
        <taxon>Sphingobacteriia</taxon>
        <taxon>Sphingobacteriales</taxon>
        <taxon>Sphingobacteriaceae</taxon>
        <taxon>Pedobacter</taxon>
    </lineage>
</organism>
<comment type="caution">
    <text evidence="2">The sequence shown here is derived from an EMBL/GenBank/DDBJ whole genome shotgun (WGS) entry which is preliminary data.</text>
</comment>
<evidence type="ECO:0000313" key="2">
    <source>
        <dbReference type="EMBL" id="MRX45789.1"/>
    </source>
</evidence>
<proteinExistence type="predicted"/>
<dbReference type="Proteomes" id="UP000462931">
    <property type="component" value="Unassembled WGS sequence"/>
</dbReference>
<dbReference type="PROSITE" id="PS51257">
    <property type="entry name" value="PROKAR_LIPOPROTEIN"/>
    <property type="match status" value="1"/>
</dbReference>
<accession>A0A7K0FIH8</accession>
<reference evidence="2 3" key="1">
    <citation type="submission" date="2019-11" db="EMBL/GenBank/DDBJ databases">
        <authorList>
            <person name="Cheng Q."/>
            <person name="Yang Z."/>
        </authorList>
    </citation>
    <scope>NUCLEOTIDE SEQUENCE [LARGE SCALE GENOMIC DNA]</scope>
    <source>
        <strain evidence="2 3">HX-22-1</strain>
    </source>
</reference>
<keyword evidence="3" id="KW-1185">Reference proteome</keyword>
<protein>
    <submittedName>
        <fullName evidence="2">DUF4397 domain-containing protein</fullName>
    </submittedName>
</protein>
<sequence length="230" mass="25441">MKNRVQIIVFFSMVVLGWVSCTDPTEVIPQPTTATRIMLINASPDIGAIDFYLNGEKINASPLAFRDNTAYLNVARSGTFTAEAKQGSRTLFSQTIFLQPGRSHSLFLTGAVADTSLFYVATLDNIDTPALNKAKLRFINLSPNSPTFNVINSDSTALFNNAAYRTASNFLELDAQTYSLRVLASNNRLLWLNLPTYNFENGRIYTLFVSNLVDTASRTGLRADTIIAQY</sequence>
<evidence type="ECO:0000259" key="1">
    <source>
        <dbReference type="Pfam" id="PF14344"/>
    </source>
</evidence>
<name>A0A7K0FIH8_9SPHI</name>
<gene>
    <name evidence="2" type="ORF">GJJ64_01140</name>
</gene>
<dbReference type="InterPro" id="IPR025510">
    <property type="entry name" value="DUF4397"/>
</dbReference>
<dbReference type="AlphaFoldDB" id="A0A7K0FIH8"/>
<evidence type="ECO:0000313" key="3">
    <source>
        <dbReference type="Proteomes" id="UP000462931"/>
    </source>
</evidence>
<dbReference type="RefSeq" id="WP_154285949.1">
    <property type="nucleotide sequence ID" value="NZ_WKJI01000001.1"/>
</dbReference>
<dbReference type="EMBL" id="WKJI01000001">
    <property type="protein sequence ID" value="MRX45789.1"/>
    <property type="molecule type" value="Genomic_DNA"/>
</dbReference>
<dbReference type="Pfam" id="PF14344">
    <property type="entry name" value="DUF4397"/>
    <property type="match status" value="1"/>
</dbReference>
<feature type="domain" description="DUF4397" evidence="1">
    <location>
        <begin position="37"/>
        <end position="150"/>
    </location>
</feature>